<accession>A0A6A4HHT9</accession>
<protein>
    <recommendedName>
        <fullName evidence="3">F-box domain-containing protein</fullName>
    </recommendedName>
</protein>
<evidence type="ECO:0000313" key="1">
    <source>
        <dbReference type="EMBL" id="KAE9398089.1"/>
    </source>
</evidence>
<dbReference type="AlphaFoldDB" id="A0A6A4HHT9"/>
<dbReference type="OrthoDB" id="3130760at2759"/>
<dbReference type="Proteomes" id="UP000799118">
    <property type="component" value="Unassembled WGS sequence"/>
</dbReference>
<organism evidence="1 2">
    <name type="scientific">Gymnopus androsaceus JB14</name>
    <dbReference type="NCBI Taxonomy" id="1447944"/>
    <lineage>
        <taxon>Eukaryota</taxon>
        <taxon>Fungi</taxon>
        <taxon>Dikarya</taxon>
        <taxon>Basidiomycota</taxon>
        <taxon>Agaricomycotina</taxon>
        <taxon>Agaricomycetes</taxon>
        <taxon>Agaricomycetidae</taxon>
        <taxon>Agaricales</taxon>
        <taxon>Marasmiineae</taxon>
        <taxon>Omphalotaceae</taxon>
        <taxon>Gymnopus</taxon>
    </lineage>
</organism>
<sequence length="133" mass="14722">MFTPDLPAETSSEILDFCNPIGVSAMAATSTSNRQFIRSYYVIRLSIHLAYYIDNPNTFLTTLDSTESLIIGPFILSFLNMTLNSNCALLIVAPQKSLAMWSDYADIECWSLESAVFPVPSKTTAPFTSLIVH</sequence>
<name>A0A6A4HHT9_9AGAR</name>
<evidence type="ECO:0008006" key="3">
    <source>
        <dbReference type="Google" id="ProtNLM"/>
    </source>
</evidence>
<evidence type="ECO:0000313" key="2">
    <source>
        <dbReference type="Proteomes" id="UP000799118"/>
    </source>
</evidence>
<gene>
    <name evidence="1" type="ORF">BT96DRAFT_995130</name>
</gene>
<proteinExistence type="predicted"/>
<dbReference type="EMBL" id="ML769487">
    <property type="protein sequence ID" value="KAE9398089.1"/>
    <property type="molecule type" value="Genomic_DNA"/>
</dbReference>
<reference evidence="1" key="1">
    <citation type="journal article" date="2019" name="Environ. Microbiol.">
        <title>Fungal ecological strategies reflected in gene transcription - a case study of two litter decomposers.</title>
        <authorList>
            <person name="Barbi F."/>
            <person name="Kohler A."/>
            <person name="Barry K."/>
            <person name="Baskaran P."/>
            <person name="Daum C."/>
            <person name="Fauchery L."/>
            <person name="Ihrmark K."/>
            <person name="Kuo A."/>
            <person name="LaButti K."/>
            <person name="Lipzen A."/>
            <person name="Morin E."/>
            <person name="Grigoriev I.V."/>
            <person name="Henrissat B."/>
            <person name="Lindahl B."/>
            <person name="Martin F."/>
        </authorList>
    </citation>
    <scope>NUCLEOTIDE SEQUENCE</scope>
    <source>
        <strain evidence="1">JB14</strain>
    </source>
</reference>
<keyword evidence="2" id="KW-1185">Reference proteome</keyword>